<gene>
    <name evidence="1" type="ORF">NDU88_004066</name>
</gene>
<evidence type="ECO:0000313" key="1">
    <source>
        <dbReference type="EMBL" id="KAJ1083911.1"/>
    </source>
</evidence>
<proteinExistence type="predicted"/>
<feature type="non-terminal residue" evidence="1">
    <location>
        <position position="56"/>
    </location>
</feature>
<evidence type="ECO:0000313" key="2">
    <source>
        <dbReference type="Proteomes" id="UP001066276"/>
    </source>
</evidence>
<organism evidence="1 2">
    <name type="scientific">Pleurodeles waltl</name>
    <name type="common">Iberian ribbed newt</name>
    <dbReference type="NCBI Taxonomy" id="8319"/>
    <lineage>
        <taxon>Eukaryota</taxon>
        <taxon>Metazoa</taxon>
        <taxon>Chordata</taxon>
        <taxon>Craniata</taxon>
        <taxon>Vertebrata</taxon>
        <taxon>Euteleostomi</taxon>
        <taxon>Amphibia</taxon>
        <taxon>Batrachia</taxon>
        <taxon>Caudata</taxon>
        <taxon>Salamandroidea</taxon>
        <taxon>Salamandridae</taxon>
        <taxon>Pleurodelinae</taxon>
        <taxon>Pleurodeles</taxon>
    </lineage>
</organism>
<accession>A0AAV7KWP7</accession>
<dbReference type="Proteomes" id="UP001066276">
    <property type="component" value="Chromosome 12"/>
</dbReference>
<protein>
    <submittedName>
        <fullName evidence="1">Uncharacterized protein</fullName>
    </submittedName>
</protein>
<reference evidence="1" key="1">
    <citation type="journal article" date="2022" name="bioRxiv">
        <title>Sequencing and chromosome-scale assembly of the giantPleurodeles waltlgenome.</title>
        <authorList>
            <person name="Brown T."/>
            <person name="Elewa A."/>
            <person name="Iarovenko S."/>
            <person name="Subramanian E."/>
            <person name="Araus A.J."/>
            <person name="Petzold A."/>
            <person name="Susuki M."/>
            <person name="Suzuki K.-i.T."/>
            <person name="Hayashi T."/>
            <person name="Toyoda A."/>
            <person name="Oliveira C."/>
            <person name="Osipova E."/>
            <person name="Leigh N.D."/>
            <person name="Simon A."/>
            <person name="Yun M.H."/>
        </authorList>
    </citation>
    <scope>NUCLEOTIDE SEQUENCE</scope>
    <source>
        <strain evidence="1">20211129_DDA</strain>
        <tissue evidence="1">Liver</tissue>
    </source>
</reference>
<dbReference type="AlphaFoldDB" id="A0AAV7KWP7"/>
<comment type="caution">
    <text evidence="1">The sequence shown here is derived from an EMBL/GenBank/DDBJ whole genome shotgun (WGS) entry which is preliminary data.</text>
</comment>
<name>A0AAV7KWP7_PLEWA</name>
<sequence>VVRAALEDHLLFPLHTNLAQCSLNNGVLEREKRIYSSVPRRTCRRIRWLKNAHFIQ</sequence>
<dbReference type="EMBL" id="JANPWB010000016">
    <property type="protein sequence ID" value="KAJ1083911.1"/>
    <property type="molecule type" value="Genomic_DNA"/>
</dbReference>
<feature type="non-terminal residue" evidence="1">
    <location>
        <position position="1"/>
    </location>
</feature>
<keyword evidence="2" id="KW-1185">Reference proteome</keyword>